<evidence type="ECO:0000313" key="2">
    <source>
        <dbReference type="EMBL" id="GAA1190918.1"/>
    </source>
</evidence>
<dbReference type="Proteomes" id="UP001500467">
    <property type="component" value="Unassembled WGS sequence"/>
</dbReference>
<feature type="compositionally biased region" description="Polar residues" evidence="1">
    <location>
        <begin position="44"/>
        <end position="86"/>
    </location>
</feature>
<protein>
    <submittedName>
        <fullName evidence="2">Uncharacterized protein</fullName>
    </submittedName>
</protein>
<dbReference type="PROSITE" id="PS51257">
    <property type="entry name" value="PROKAR_LIPOPROTEIN"/>
    <property type="match status" value="1"/>
</dbReference>
<evidence type="ECO:0000256" key="1">
    <source>
        <dbReference type="SAM" id="MobiDB-lite"/>
    </source>
</evidence>
<keyword evidence="3" id="KW-1185">Reference proteome</keyword>
<proteinExistence type="predicted"/>
<sequence length="192" mass="19449">MREVCPWEEESVDKIRAVSLATATLAFTLGLSGCGGAGEDETPTGGNAETTQTGNRSHGSPSDAETQSRNTADNQSGNTSALTIQATGHGPFGLTTSGRPEGTSERQTGKLIVGPGSCLALQSEGRPRLLVFGGDADFVLRGDRPSVTTPALGTTAAGEHLEVAATSVASGDVTGVPRRCTHGSAETVLVIG</sequence>
<feature type="region of interest" description="Disordered" evidence="1">
    <location>
        <begin position="31"/>
        <end position="108"/>
    </location>
</feature>
<organism evidence="2 3">
    <name type="scientific">Prauserella alba</name>
    <dbReference type="NCBI Taxonomy" id="176898"/>
    <lineage>
        <taxon>Bacteria</taxon>
        <taxon>Bacillati</taxon>
        <taxon>Actinomycetota</taxon>
        <taxon>Actinomycetes</taxon>
        <taxon>Pseudonocardiales</taxon>
        <taxon>Pseudonocardiaceae</taxon>
        <taxon>Prauserella</taxon>
    </lineage>
</organism>
<name>A0ABP4FLZ0_9PSEU</name>
<gene>
    <name evidence="2" type="ORF">GCM10009675_01590</name>
</gene>
<accession>A0ABP4FLZ0</accession>
<reference evidence="3" key="1">
    <citation type="journal article" date="2019" name="Int. J. Syst. Evol. Microbiol.">
        <title>The Global Catalogue of Microorganisms (GCM) 10K type strain sequencing project: providing services to taxonomists for standard genome sequencing and annotation.</title>
        <authorList>
            <consortium name="The Broad Institute Genomics Platform"/>
            <consortium name="The Broad Institute Genome Sequencing Center for Infectious Disease"/>
            <person name="Wu L."/>
            <person name="Ma J."/>
        </authorList>
    </citation>
    <scope>NUCLEOTIDE SEQUENCE [LARGE SCALE GENOMIC DNA]</scope>
    <source>
        <strain evidence="3">JCM 13022</strain>
    </source>
</reference>
<comment type="caution">
    <text evidence="2">The sequence shown here is derived from an EMBL/GenBank/DDBJ whole genome shotgun (WGS) entry which is preliminary data.</text>
</comment>
<dbReference type="EMBL" id="BAAALM010000001">
    <property type="protein sequence ID" value="GAA1190918.1"/>
    <property type="molecule type" value="Genomic_DNA"/>
</dbReference>
<evidence type="ECO:0000313" key="3">
    <source>
        <dbReference type="Proteomes" id="UP001500467"/>
    </source>
</evidence>